<dbReference type="EMBL" id="MF679606">
    <property type="protein sequence ID" value="ASU87514.1"/>
    <property type="molecule type" value="mRNA"/>
</dbReference>
<dbReference type="GO" id="GO:0000976">
    <property type="term" value="F:transcription cis-regulatory region binding"/>
    <property type="evidence" value="ECO:0007669"/>
    <property type="project" value="TreeGrafter"/>
</dbReference>
<name>A0A8D4JK90_9ASPA</name>
<accession>A0A8D4JK90</accession>
<keyword evidence="4" id="KW-0862">Zinc</keyword>
<proteinExistence type="evidence at transcript level"/>
<evidence type="ECO:0000313" key="10">
    <source>
        <dbReference type="EMBL" id="ASU87514.1"/>
    </source>
</evidence>
<dbReference type="PROSITE" id="PS00028">
    <property type="entry name" value="ZINC_FINGER_C2H2_1"/>
    <property type="match status" value="2"/>
</dbReference>
<evidence type="ECO:0000256" key="8">
    <source>
        <dbReference type="SAM" id="MobiDB-lite"/>
    </source>
</evidence>
<keyword evidence="3 7" id="KW-0863">Zinc-finger</keyword>
<sequence>MGLQIVPTQEEFLALCLVMLARDGGHQAATASAPAPSGAAKPSFTCAVCGKAFSSHQALGGHKSSHRRPRAELDLIRAMPVPSLSLSTAESSGSAGGSRGAHQCNVCHRVFATGQALGGHKRCHYWDSSSSYSTSGASVVRDFDLNLPATAGVWGGEDGEEVQSPHPAAKKLRRL</sequence>
<evidence type="ECO:0000256" key="7">
    <source>
        <dbReference type="PROSITE-ProRule" id="PRU00042"/>
    </source>
</evidence>
<feature type="domain" description="C2H2-type" evidence="9">
    <location>
        <begin position="102"/>
        <end position="129"/>
    </location>
</feature>
<reference evidence="10" key="1">
    <citation type="submission" date="2017-08" db="EMBL/GenBank/DDBJ databases">
        <title>Identification and expression of a Bsr-d1 like gene in Agave sisalana.</title>
        <authorList>
            <person name="Huang X."/>
        </authorList>
    </citation>
    <scope>NUCLEOTIDE SEQUENCE</scope>
</reference>
<evidence type="ECO:0000256" key="1">
    <source>
        <dbReference type="ARBA" id="ARBA00022723"/>
    </source>
</evidence>
<organism evidence="10">
    <name type="scientific">Agave sisalana</name>
    <dbReference type="NCBI Taxonomy" id="442491"/>
    <lineage>
        <taxon>Eukaryota</taxon>
        <taxon>Viridiplantae</taxon>
        <taxon>Streptophyta</taxon>
        <taxon>Embryophyta</taxon>
        <taxon>Tracheophyta</taxon>
        <taxon>Spermatophyta</taxon>
        <taxon>Magnoliopsida</taxon>
        <taxon>Liliopsida</taxon>
        <taxon>Asparagales</taxon>
        <taxon>Asparagaceae</taxon>
        <taxon>Agavoideae</taxon>
        <taxon>Agave</taxon>
    </lineage>
</organism>
<evidence type="ECO:0000256" key="2">
    <source>
        <dbReference type="ARBA" id="ARBA00022737"/>
    </source>
</evidence>
<feature type="region of interest" description="Disordered" evidence="8">
    <location>
        <begin position="156"/>
        <end position="175"/>
    </location>
</feature>
<dbReference type="GO" id="GO:0008270">
    <property type="term" value="F:zinc ion binding"/>
    <property type="evidence" value="ECO:0007669"/>
    <property type="project" value="UniProtKB-KW"/>
</dbReference>
<dbReference type="SMART" id="SM00355">
    <property type="entry name" value="ZnF_C2H2"/>
    <property type="match status" value="2"/>
</dbReference>
<keyword evidence="6" id="KW-0804">Transcription</keyword>
<evidence type="ECO:0000256" key="3">
    <source>
        <dbReference type="ARBA" id="ARBA00022771"/>
    </source>
</evidence>
<dbReference type="PANTHER" id="PTHR45988:SF1">
    <property type="entry name" value="ZINC FINGER PROTEIN AZF2"/>
    <property type="match status" value="1"/>
</dbReference>
<evidence type="ECO:0000259" key="9">
    <source>
        <dbReference type="PROSITE" id="PS50157"/>
    </source>
</evidence>
<dbReference type="AlphaFoldDB" id="A0A8D4JK90"/>
<dbReference type="Pfam" id="PF13912">
    <property type="entry name" value="zf-C2H2_6"/>
    <property type="match status" value="2"/>
</dbReference>
<dbReference type="InterPro" id="IPR044653">
    <property type="entry name" value="AZF1/2/3-like"/>
</dbReference>
<evidence type="ECO:0000256" key="5">
    <source>
        <dbReference type="ARBA" id="ARBA00023015"/>
    </source>
</evidence>
<keyword evidence="1" id="KW-0479">Metal-binding</keyword>
<keyword evidence="2" id="KW-0677">Repeat</keyword>
<evidence type="ECO:0000256" key="6">
    <source>
        <dbReference type="ARBA" id="ARBA00023163"/>
    </source>
</evidence>
<dbReference type="SUPFAM" id="SSF57667">
    <property type="entry name" value="beta-beta-alpha zinc fingers"/>
    <property type="match status" value="1"/>
</dbReference>
<dbReference type="GO" id="GO:0003700">
    <property type="term" value="F:DNA-binding transcription factor activity"/>
    <property type="evidence" value="ECO:0007669"/>
    <property type="project" value="InterPro"/>
</dbReference>
<keyword evidence="5" id="KW-0805">Transcription regulation</keyword>
<protein>
    <submittedName>
        <fullName evidence="10">Bsr-d1</fullName>
    </submittedName>
</protein>
<dbReference type="PANTHER" id="PTHR45988">
    <property type="entry name" value="C2H2 TYPE ZINC FINGER TRANSCRIPTION FACTOR FAMILY-RELATED"/>
    <property type="match status" value="1"/>
</dbReference>
<dbReference type="InterPro" id="IPR013087">
    <property type="entry name" value="Znf_C2H2_type"/>
</dbReference>
<dbReference type="GO" id="GO:0005634">
    <property type="term" value="C:nucleus"/>
    <property type="evidence" value="ECO:0007669"/>
    <property type="project" value="TreeGrafter"/>
</dbReference>
<dbReference type="Gene3D" id="3.30.160.60">
    <property type="entry name" value="Classic Zinc Finger"/>
    <property type="match status" value="1"/>
</dbReference>
<feature type="domain" description="C2H2-type" evidence="9">
    <location>
        <begin position="44"/>
        <end position="71"/>
    </location>
</feature>
<dbReference type="PROSITE" id="PS50157">
    <property type="entry name" value="ZINC_FINGER_C2H2_2"/>
    <property type="match status" value="2"/>
</dbReference>
<evidence type="ECO:0000256" key="4">
    <source>
        <dbReference type="ARBA" id="ARBA00022833"/>
    </source>
</evidence>
<dbReference type="InterPro" id="IPR036236">
    <property type="entry name" value="Znf_C2H2_sf"/>
</dbReference>